<reference evidence="2" key="1">
    <citation type="journal article" date="2022" name="bioRxiv">
        <title>Sequencing and chromosome-scale assembly of the giantPleurodeles waltlgenome.</title>
        <authorList>
            <person name="Brown T."/>
            <person name="Elewa A."/>
            <person name="Iarovenko S."/>
            <person name="Subramanian E."/>
            <person name="Araus A.J."/>
            <person name="Petzold A."/>
            <person name="Susuki M."/>
            <person name="Suzuki K.-i.T."/>
            <person name="Hayashi T."/>
            <person name="Toyoda A."/>
            <person name="Oliveira C."/>
            <person name="Osipova E."/>
            <person name="Leigh N.D."/>
            <person name="Simon A."/>
            <person name="Yun M.H."/>
        </authorList>
    </citation>
    <scope>NUCLEOTIDE SEQUENCE</scope>
    <source>
        <strain evidence="2">20211129_DDA</strain>
        <tissue evidence="2">Liver</tissue>
    </source>
</reference>
<feature type="region of interest" description="Disordered" evidence="1">
    <location>
        <begin position="1"/>
        <end position="102"/>
    </location>
</feature>
<evidence type="ECO:0000256" key="1">
    <source>
        <dbReference type="SAM" id="MobiDB-lite"/>
    </source>
</evidence>
<accession>A0AAV7T6I4</accession>
<organism evidence="2 3">
    <name type="scientific">Pleurodeles waltl</name>
    <name type="common">Iberian ribbed newt</name>
    <dbReference type="NCBI Taxonomy" id="8319"/>
    <lineage>
        <taxon>Eukaryota</taxon>
        <taxon>Metazoa</taxon>
        <taxon>Chordata</taxon>
        <taxon>Craniata</taxon>
        <taxon>Vertebrata</taxon>
        <taxon>Euteleostomi</taxon>
        <taxon>Amphibia</taxon>
        <taxon>Batrachia</taxon>
        <taxon>Caudata</taxon>
        <taxon>Salamandroidea</taxon>
        <taxon>Salamandridae</taxon>
        <taxon>Pleurodelinae</taxon>
        <taxon>Pleurodeles</taxon>
    </lineage>
</organism>
<evidence type="ECO:0000313" key="3">
    <source>
        <dbReference type="Proteomes" id="UP001066276"/>
    </source>
</evidence>
<dbReference type="AlphaFoldDB" id="A0AAV7T6I4"/>
<proteinExistence type="predicted"/>
<feature type="compositionally biased region" description="Pro residues" evidence="1">
    <location>
        <begin position="78"/>
        <end position="88"/>
    </location>
</feature>
<dbReference type="EMBL" id="JANPWB010000007">
    <property type="protein sequence ID" value="KAJ1172240.1"/>
    <property type="molecule type" value="Genomic_DNA"/>
</dbReference>
<sequence>MRPVVSTSVRSLSLGFRGHGSAPPAGPLSPTRVVGPPALQWVPPPGTGNPEYRKGLRGSPHQSSPPLASWPRRRNNTTPPPPGRPLPPRRAVGPQACDGGHS</sequence>
<feature type="compositionally biased region" description="Polar residues" evidence="1">
    <location>
        <begin position="1"/>
        <end position="11"/>
    </location>
</feature>
<gene>
    <name evidence="2" type="ORF">NDU88_004088</name>
</gene>
<name>A0AAV7T6I4_PLEWA</name>
<keyword evidence="3" id="KW-1185">Reference proteome</keyword>
<dbReference type="Proteomes" id="UP001066276">
    <property type="component" value="Chromosome 4_1"/>
</dbReference>
<evidence type="ECO:0000313" key="2">
    <source>
        <dbReference type="EMBL" id="KAJ1172240.1"/>
    </source>
</evidence>
<protein>
    <submittedName>
        <fullName evidence="2">Uncharacterized protein</fullName>
    </submittedName>
</protein>
<comment type="caution">
    <text evidence="2">The sequence shown here is derived from an EMBL/GenBank/DDBJ whole genome shotgun (WGS) entry which is preliminary data.</text>
</comment>